<dbReference type="Pfam" id="PF11929">
    <property type="entry name" value="DUF3447"/>
    <property type="match status" value="1"/>
</dbReference>
<dbReference type="SMART" id="SM00248">
    <property type="entry name" value="ANK"/>
    <property type="match status" value="4"/>
</dbReference>
<dbReference type="SMR" id="A2DHQ3"/>
<name>A2DHQ3_TRIV3</name>
<evidence type="ECO:0000313" key="3">
    <source>
        <dbReference type="EMBL" id="EAY20101.1"/>
    </source>
</evidence>
<reference evidence="3" key="2">
    <citation type="journal article" date="2007" name="Science">
        <title>Draft genome sequence of the sexually transmitted pathogen Trichomonas vaginalis.</title>
        <authorList>
            <person name="Carlton J.M."/>
            <person name="Hirt R.P."/>
            <person name="Silva J.C."/>
            <person name="Delcher A.L."/>
            <person name="Schatz M."/>
            <person name="Zhao Q."/>
            <person name="Wortman J.R."/>
            <person name="Bidwell S.L."/>
            <person name="Alsmark U.C.M."/>
            <person name="Besteiro S."/>
            <person name="Sicheritz-Ponten T."/>
            <person name="Noel C.J."/>
            <person name="Dacks J.B."/>
            <person name="Foster P.G."/>
            <person name="Simillion C."/>
            <person name="Van de Peer Y."/>
            <person name="Miranda-Saavedra D."/>
            <person name="Barton G.J."/>
            <person name="Westrop G.D."/>
            <person name="Mueller S."/>
            <person name="Dessi D."/>
            <person name="Fiori P.L."/>
            <person name="Ren Q."/>
            <person name="Paulsen I."/>
            <person name="Zhang H."/>
            <person name="Bastida-Corcuera F.D."/>
            <person name="Simoes-Barbosa A."/>
            <person name="Brown M.T."/>
            <person name="Hayes R.D."/>
            <person name="Mukherjee M."/>
            <person name="Okumura C.Y."/>
            <person name="Schneider R."/>
            <person name="Smith A.J."/>
            <person name="Vanacova S."/>
            <person name="Villalvazo M."/>
            <person name="Haas B.J."/>
            <person name="Pertea M."/>
            <person name="Feldblyum T.V."/>
            <person name="Utterback T.R."/>
            <person name="Shu C.L."/>
            <person name="Osoegawa K."/>
            <person name="de Jong P.J."/>
            <person name="Hrdy I."/>
            <person name="Horvathova L."/>
            <person name="Zubacova Z."/>
            <person name="Dolezal P."/>
            <person name="Malik S.B."/>
            <person name="Logsdon J.M. Jr."/>
            <person name="Henze K."/>
            <person name="Gupta A."/>
            <person name="Wang C.C."/>
            <person name="Dunne R.L."/>
            <person name="Upcroft J.A."/>
            <person name="Upcroft P."/>
            <person name="White O."/>
            <person name="Salzberg S.L."/>
            <person name="Tang P."/>
            <person name="Chiu C.-H."/>
            <person name="Lee Y.-S."/>
            <person name="Embley T.M."/>
            <person name="Coombs G.H."/>
            <person name="Mottram J.C."/>
            <person name="Tachezy J."/>
            <person name="Fraser-Liggett C.M."/>
            <person name="Johnson P.J."/>
        </authorList>
    </citation>
    <scope>NUCLEOTIDE SEQUENCE [LARGE SCALE GENOMIC DNA]</scope>
    <source>
        <strain evidence="3">G3</strain>
    </source>
</reference>
<evidence type="ECO:0000256" key="1">
    <source>
        <dbReference type="PROSITE-ProRule" id="PRU00023"/>
    </source>
</evidence>
<dbReference type="Proteomes" id="UP000001542">
    <property type="component" value="Unassembled WGS sequence"/>
</dbReference>
<proteinExistence type="predicted"/>
<gene>
    <name evidence="3" type="ORF">TVAG_366090</name>
</gene>
<dbReference type="InterPro" id="IPR002110">
    <property type="entry name" value="Ankyrin_rpt"/>
</dbReference>
<evidence type="ECO:0000259" key="2">
    <source>
        <dbReference type="Pfam" id="PF11929"/>
    </source>
</evidence>
<dbReference type="eggNOG" id="ENOG502SBM3">
    <property type="taxonomic scope" value="Eukaryota"/>
</dbReference>
<dbReference type="PROSITE" id="PS50088">
    <property type="entry name" value="ANK_REPEAT"/>
    <property type="match status" value="1"/>
</dbReference>
<accession>A2DHQ3</accession>
<dbReference type="PROSITE" id="PS50297">
    <property type="entry name" value="ANK_REP_REGION"/>
    <property type="match status" value="1"/>
</dbReference>
<organism evidence="3 4">
    <name type="scientific">Trichomonas vaginalis (strain ATCC PRA-98 / G3)</name>
    <dbReference type="NCBI Taxonomy" id="412133"/>
    <lineage>
        <taxon>Eukaryota</taxon>
        <taxon>Metamonada</taxon>
        <taxon>Parabasalia</taxon>
        <taxon>Trichomonadida</taxon>
        <taxon>Trichomonadidae</taxon>
        <taxon>Trichomonas</taxon>
    </lineage>
</organism>
<dbReference type="RefSeq" id="XP_001581087.1">
    <property type="nucleotide sequence ID" value="XM_001581037.1"/>
</dbReference>
<dbReference type="Pfam" id="PF00023">
    <property type="entry name" value="Ank"/>
    <property type="match status" value="1"/>
</dbReference>
<feature type="repeat" description="ANK" evidence="1">
    <location>
        <begin position="311"/>
        <end position="343"/>
    </location>
</feature>
<reference evidence="3" key="1">
    <citation type="submission" date="2006-10" db="EMBL/GenBank/DDBJ databases">
        <authorList>
            <person name="Amadeo P."/>
            <person name="Zhao Q."/>
            <person name="Wortman J."/>
            <person name="Fraser-Liggett C."/>
            <person name="Carlton J."/>
        </authorList>
    </citation>
    <scope>NUCLEOTIDE SEQUENCE</scope>
    <source>
        <strain evidence="3">G3</strain>
    </source>
</reference>
<sequence length="353" mass="41784">MSDQDTHPNKYSELRSMCKDYIDSYNALYQLKTENEEEINKIYKKIKTELIDPKKCLPHTIIKDILCIIPFNNRYTKAYLSLAKLIYDDYQIKKEIDVPLTIAYLFYKEYGIKLTKPNNLETFNFESLNIHLEDTIYRAIMYNDLERFIFFTEREGFDKDQKLECDLYPYTICGYSLLELCCYHGSVDCFKLLRTKFSSEITQKCLKFSFLGRNKEIMSECLKYQTPNEECMKYAIISHNIDFVTFLMNEYNIEIHLEYCINYNNLESFSVYYDQTDDVNKCFFYSARFNIPSLVDYFLSHGANINEKDEKGFTVLHTAAIINCKELFEFLISHGANINEKGNDGKPPFILQH</sequence>
<dbReference type="VEuPathDB" id="TrichDB:TVAG_366090"/>
<dbReference type="SUPFAM" id="SSF48403">
    <property type="entry name" value="Ankyrin repeat"/>
    <property type="match status" value="1"/>
</dbReference>
<dbReference type="EMBL" id="DS113201">
    <property type="protein sequence ID" value="EAY20101.1"/>
    <property type="molecule type" value="Genomic_DNA"/>
</dbReference>
<dbReference type="KEGG" id="tva:5465635"/>
<dbReference type="InterPro" id="IPR020683">
    <property type="entry name" value="DUF3447"/>
</dbReference>
<dbReference type="InParanoid" id="A2DHQ3"/>
<dbReference type="InterPro" id="IPR036770">
    <property type="entry name" value="Ankyrin_rpt-contain_sf"/>
</dbReference>
<protein>
    <recommendedName>
        <fullName evidence="2">DUF3447 domain-containing protein</fullName>
    </recommendedName>
</protein>
<dbReference type="PANTHER" id="PTHR24182">
    <property type="entry name" value="ANKYRIN REPEAT AND SOCS BOX CONTAINING 4"/>
    <property type="match status" value="1"/>
</dbReference>
<feature type="domain" description="DUF3447" evidence="2">
    <location>
        <begin position="197"/>
        <end position="272"/>
    </location>
</feature>
<keyword evidence="1" id="KW-0040">ANK repeat</keyword>
<dbReference type="PANTHER" id="PTHR24182:SF13">
    <property type="entry name" value="LD18443P"/>
    <property type="match status" value="1"/>
</dbReference>
<keyword evidence="4" id="KW-1185">Reference proteome</keyword>
<dbReference type="VEuPathDB" id="TrichDB:TVAGG3_0303140"/>
<dbReference type="Gene3D" id="1.25.40.20">
    <property type="entry name" value="Ankyrin repeat-containing domain"/>
    <property type="match status" value="1"/>
</dbReference>
<evidence type="ECO:0000313" key="4">
    <source>
        <dbReference type="Proteomes" id="UP000001542"/>
    </source>
</evidence>
<dbReference type="AlphaFoldDB" id="A2DHQ3"/>